<evidence type="ECO:0000313" key="3">
    <source>
        <dbReference type="Proteomes" id="UP000076532"/>
    </source>
</evidence>
<organism evidence="2 3">
    <name type="scientific">Athelia psychrophila</name>
    <dbReference type="NCBI Taxonomy" id="1759441"/>
    <lineage>
        <taxon>Eukaryota</taxon>
        <taxon>Fungi</taxon>
        <taxon>Dikarya</taxon>
        <taxon>Basidiomycota</taxon>
        <taxon>Agaricomycotina</taxon>
        <taxon>Agaricomycetes</taxon>
        <taxon>Agaricomycetidae</taxon>
        <taxon>Atheliales</taxon>
        <taxon>Atheliaceae</taxon>
        <taxon>Athelia</taxon>
    </lineage>
</organism>
<dbReference type="SUPFAM" id="SSF54768">
    <property type="entry name" value="dsRNA-binding domain-like"/>
    <property type="match status" value="1"/>
</dbReference>
<keyword evidence="3" id="KW-1185">Reference proteome</keyword>
<dbReference type="InterPro" id="IPR014720">
    <property type="entry name" value="dsRBD_dom"/>
</dbReference>
<dbReference type="Proteomes" id="UP000076532">
    <property type="component" value="Unassembled WGS sequence"/>
</dbReference>
<proteinExistence type="predicted"/>
<protein>
    <recommendedName>
        <fullName evidence="1">DRBM domain-containing protein</fullName>
    </recommendedName>
</protein>
<evidence type="ECO:0000313" key="2">
    <source>
        <dbReference type="EMBL" id="KZP30631.1"/>
    </source>
</evidence>
<dbReference type="AlphaFoldDB" id="A0A166TI03"/>
<name>A0A166TI03_9AGAM</name>
<reference evidence="2 3" key="1">
    <citation type="journal article" date="2016" name="Mol. Biol. Evol.">
        <title>Comparative Genomics of Early-Diverging Mushroom-Forming Fungi Provides Insights into the Origins of Lignocellulose Decay Capabilities.</title>
        <authorList>
            <person name="Nagy L.G."/>
            <person name="Riley R."/>
            <person name="Tritt A."/>
            <person name="Adam C."/>
            <person name="Daum C."/>
            <person name="Floudas D."/>
            <person name="Sun H."/>
            <person name="Yadav J.S."/>
            <person name="Pangilinan J."/>
            <person name="Larsson K.H."/>
            <person name="Matsuura K."/>
            <person name="Barry K."/>
            <person name="Labutti K."/>
            <person name="Kuo R."/>
            <person name="Ohm R.A."/>
            <person name="Bhattacharya S.S."/>
            <person name="Shirouzu T."/>
            <person name="Yoshinaga Y."/>
            <person name="Martin F.M."/>
            <person name="Grigoriev I.V."/>
            <person name="Hibbett D.S."/>
        </authorList>
    </citation>
    <scope>NUCLEOTIDE SEQUENCE [LARGE SCALE GENOMIC DNA]</scope>
    <source>
        <strain evidence="2 3">CBS 109695</strain>
    </source>
</reference>
<dbReference type="EMBL" id="KV417493">
    <property type="protein sequence ID" value="KZP30631.1"/>
    <property type="molecule type" value="Genomic_DNA"/>
</dbReference>
<evidence type="ECO:0000259" key="1">
    <source>
        <dbReference type="Pfam" id="PF00035"/>
    </source>
</evidence>
<accession>A0A166TI03</accession>
<dbReference type="Pfam" id="PF00035">
    <property type="entry name" value="dsrm"/>
    <property type="match status" value="1"/>
</dbReference>
<gene>
    <name evidence="2" type="ORF">FIBSPDRAFT_945970</name>
</gene>
<feature type="domain" description="DRBM" evidence="1">
    <location>
        <begin position="8"/>
        <end position="64"/>
    </location>
</feature>
<dbReference type="Gene3D" id="3.30.160.20">
    <property type="match status" value="1"/>
</dbReference>
<dbReference type="OrthoDB" id="3246846at2759"/>
<sequence>MSTFRIQLNNYIQDIYRVNDAVTYTQKQIGNVWKVKCYIKDNLYGEATSPTVAEAKENAAEQALIAHRAGKL</sequence>